<keyword evidence="2" id="KW-1185">Reference proteome</keyword>
<protein>
    <submittedName>
        <fullName evidence="1">Acyl-coenzyme A thioesterase PaaI-like protein</fullName>
    </submittedName>
</protein>
<name>A0A852VSW6_9MICO</name>
<dbReference type="RefSeq" id="WP_185992103.1">
    <property type="nucleotide sequence ID" value="NZ_JACCAE010000001.1"/>
</dbReference>
<dbReference type="Pfam" id="PF14539">
    <property type="entry name" value="DUF4442"/>
    <property type="match status" value="1"/>
</dbReference>
<accession>A0A852VSW6</accession>
<dbReference type="SUPFAM" id="SSF54637">
    <property type="entry name" value="Thioesterase/thiol ester dehydrase-isomerase"/>
    <property type="match status" value="1"/>
</dbReference>
<dbReference type="InterPro" id="IPR029069">
    <property type="entry name" value="HotDog_dom_sf"/>
</dbReference>
<proteinExistence type="predicted"/>
<organism evidence="1 2">
    <name type="scientific">Janibacter cremeus</name>
    <dbReference type="NCBI Taxonomy" id="1285192"/>
    <lineage>
        <taxon>Bacteria</taxon>
        <taxon>Bacillati</taxon>
        <taxon>Actinomycetota</taxon>
        <taxon>Actinomycetes</taxon>
        <taxon>Micrococcales</taxon>
        <taxon>Intrasporangiaceae</taxon>
        <taxon>Janibacter</taxon>
    </lineage>
</organism>
<dbReference type="InterPro" id="IPR027961">
    <property type="entry name" value="DUF4442"/>
</dbReference>
<sequence length="158" mass="17503">MAQQTFTLYKRISRLPRGKQIFSLLYARKAPYFATVRPKVRQVRENYAELSIANRKAVHNHIGTLHAIAVCNGLEAAMGLLAEATCPADKRWLPRGLRVDYLAKSTTDLLCIAETDAVDWAGTPGDVDIRVKAVRTDGVVVVEGVIPVYVSMKPTKHT</sequence>
<dbReference type="CDD" id="cd03443">
    <property type="entry name" value="PaaI_thioesterase"/>
    <property type="match status" value="1"/>
</dbReference>
<evidence type="ECO:0000313" key="1">
    <source>
        <dbReference type="EMBL" id="NYF99406.1"/>
    </source>
</evidence>
<gene>
    <name evidence="1" type="ORF">BJY20_002798</name>
</gene>
<dbReference type="AlphaFoldDB" id="A0A852VSW6"/>
<comment type="caution">
    <text evidence="1">The sequence shown here is derived from an EMBL/GenBank/DDBJ whole genome shotgun (WGS) entry which is preliminary data.</text>
</comment>
<dbReference type="EMBL" id="JACCAE010000001">
    <property type="protein sequence ID" value="NYF99406.1"/>
    <property type="molecule type" value="Genomic_DNA"/>
</dbReference>
<evidence type="ECO:0000313" key="2">
    <source>
        <dbReference type="Proteomes" id="UP000554054"/>
    </source>
</evidence>
<reference evidence="1 2" key="1">
    <citation type="submission" date="2020-07" db="EMBL/GenBank/DDBJ databases">
        <title>Sequencing the genomes of 1000 actinobacteria strains.</title>
        <authorList>
            <person name="Klenk H.-P."/>
        </authorList>
    </citation>
    <scope>NUCLEOTIDE SEQUENCE [LARGE SCALE GENOMIC DNA]</scope>
    <source>
        <strain evidence="1 2">DSM 26154</strain>
    </source>
</reference>
<dbReference type="Gene3D" id="3.10.129.10">
    <property type="entry name" value="Hotdog Thioesterase"/>
    <property type="match status" value="1"/>
</dbReference>
<dbReference type="Proteomes" id="UP000554054">
    <property type="component" value="Unassembled WGS sequence"/>
</dbReference>